<evidence type="ECO:0000313" key="2">
    <source>
        <dbReference type="EMBL" id="JAH07124.1"/>
    </source>
</evidence>
<evidence type="ECO:0000256" key="1">
    <source>
        <dbReference type="SAM" id="Phobius"/>
    </source>
</evidence>
<reference evidence="2" key="1">
    <citation type="submission" date="2014-11" db="EMBL/GenBank/DDBJ databases">
        <authorList>
            <person name="Amaro Gonzalez C."/>
        </authorList>
    </citation>
    <scope>NUCLEOTIDE SEQUENCE</scope>
</reference>
<feature type="transmembrane region" description="Helical" evidence="1">
    <location>
        <begin position="14"/>
        <end position="32"/>
    </location>
</feature>
<keyword evidence="1" id="KW-0472">Membrane</keyword>
<keyword evidence="1" id="KW-1133">Transmembrane helix</keyword>
<dbReference type="EMBL" id="GBXM01101453">
    <property type="protein sequence ID" value="JAH07124.1"/>
    <property type="molecule type" value="Transcribed_RNA"/>
</dbReference>
<accession>A0A0E9PRI8</accession>
<proteinExistence type="predicted"/>
<keyword evidence="1" id="KW-0812">Transmembrane</keyword>
<reference evidence="2" key="2">
    <citation type="journal article" date="2015" name="Fish Shellfish Immunol.">
        <title>Early steps in the European eel (Anguilla anguilla)-Vibrio vulnificus interaction in the gills: Role of the RtxA13 toxin.</title>
        <authorList>
            <person name="Callol A."/>
            <person name="Pajuelo D."/>
            <person name="Ebbesson L."/>
            <person name="Teles M."/>
            <person name="MacKenzie S."/>
            <person name="Amaro C."/>
        </authorList>
    </citation>
    <scope>NUCLEOTIDE SEQUENCE</scope>
</reference>
<sequence length="86" mass="10187">MLMPVQYLISQDVVFAYVDAFLWIGSALGIWRGRYINKLLLLLLLTNLSWSRTISFWLCRTTVYSPHWLLDVKCWYSSEKLHPFTS</sequence>
<organism evidence="2">
    <name type="scientific">Anguilla anguilla</name>
    <name type="common">European freshwater eel</name>
    <name type="synonym">Muraena anguilla</name>
    <dbReference type="NCBI Taxonomy" id="7936"/>
    <lineage>
        <taxon>Eukaryota</taxon>
        <taxon>Metazoa</taxon>
        <taxon>Chordata</taxon>
        <taxon>Craniata</taxon>
        <taxon>Vertebrata</taxon>
        <taxon>Euteleostomi</taxon>
        <taxon>Actinopterygii</taxon>
        <taxon>Neopterygii</taxon>
        <taxon>Teleostei</taxon>
        <taxon>Anguilliformes</taxon>
        <taxon>Anguillidae</taxon>
        <taxon>Anguilla</taxon>
    </lineage>
</organism>
<dbReference type="AlphaFoldDB" id="A0A0E9PRI8"/>
<name>A0A0E9PRI8_ANGAN</name>
<protein>
    <submittedName>
        <fullName evidence="2">Uncharacterized protein</fullName>
    </submittedName>
</protein>